<dbReference type="AlphaFoldDB" id="A0A370DJ26"/>
<dbReference type="PANTHER" id="PTHR35093">
    <property type="entry name" value="OUTER MEMBRANE PROTEIN NMB0088-RELATED"/>
    <property type="match status" value="1"/>
</dbReference>
<dbReference type="Proteomes" id="UP000254266">
    <property type="component" value="Unassembled WGS sequence"/>
</dbReference>
<dbReference type="PANTHER" id="PTHR35093:SF8">
    <property type="entry name" value="OUTER MEMBRANE PROTEIN NMB0088-RELATED"/>
    <property type="match status" value="1"/>
</dbReference>
<keyword evidence="6" id="KW-0472">Membrane</keyword>
<protein>
    <recommendedName>
        <fullName evidence="11">Long-chain fatty acid transporter</fullName>
    </recommendedName>
</protein>
<name>A0A370DJ26_9GAMM</name>
<dbReference type="Gene3D" id="2.40.160.60">
    <property type="entry name" value="Outer membrane protein transport protein (OMPP1/FadL/TodX)"/>
    <property type="match status" value="1"/>
</dbReference>
<keyword evidence="3" id="KW-1134">Transmembrane beta strand</keyword>
<dbReference type="GO" id="GO:0009279">
    <property type="term" value="C:cell outer membrane"/>
    <property type="evidence" value="ECO:0007669"/>
    <property type="project" value="UniProtKB-SubCell"/>
</dbReference>
<dbReference type="SUPFAM" id="SSF56935">
    <property type="entry name" value="Porins"/>
    <property type="match status" value="1"/>
</dbReference>
<evidence type="ECO:0000256" key="4">
    <source>
        <dbReference type="ARBA" id="ARBA00022692"/>
    </source>
</evidence>
<comment type="caution">
    <text evidence="9">The sequence shown here is derived from an EMBL/GenBank/DDBJ whole genome shotgun (WGS) entry which is preliminary data.</text>
</comment>
<evidence type="ECO:0000313" key="9">
    <source>
        <dbReference type="EMBL" id="RDH84912.1"/>
    </source>
</evidence>
<keyword evidence="7" id="KW-0998">Cell outer membrane</keyword>
<reference evidence="9 10" key="1">
    <citation type="journal article" date="2018" name="ISME J.">
        <title>Endosymbiont genomes yield clues of tubeworm success.</title>
        <authorList>
            <person name="Li Y."/>
            <person name="Liles M.R."/>
            <person name="Halanych K.M."/>
        </authorList>
    </citation>
    <scope>NUCLEOTIDE SEQUENCE [LARGE SCALE GENOMIC DNA]</scope>
    <source>
        <strain evidence="9">A1464</strain>
    </source>
</reference>
<keyword evidence="4" id="KW-0812">Transmembrane</keyword>
<evidence type="ECO:0000256" key="7">
    <source>
        <dbReference type="ARBA" id="ARBA00023237"/>
    </source>
</evidence>
<dbReference type="GO" id="GO:0015483">
    <property type="term" value="F:long-chain fatty acid transporting porin activity"/>
    <property type="evidence" value="ECO:0007669"/>
    <property type="project" value="TreeGrafter"/>
</dbReference>
<evidence type="ECO:0000256" key="6">
    <source>
        <dbReference type="ARBA" id="ARBA00023136"/>
    </source>
</evidence>
<comment type="subcellular location">
    <subcellularLocation>
        <location evidence="1">Cell outer membrane</location>
        <topology evidence="1">Multi-pass membrane protein</topology>
    </subcellularLocation>
</comment>
<gene>
    <name evidence="9" type="ORF">DIZ80_05460</name>
</gene>
<evidence type="ECO:0000256" key="1">
    <source>
        <dbReference type="ARBA" id="ARBA00004571"/>
    </source>
</evidence>
<feature type="signal peptide" evidence="8">
    <location>
        <begin position="1"/>
        <end position="25"/>
    </location>
</feature>
<proteinExistence type="inferred from homology"/>
<evidence type="ECO:0000313" key="10">
    <source>
        <dbReference type="Proteomes" id="UP000254266"/>
    </source>
</evidence>
<dbReference type="Pfam" id="PF03349">
    <property type="entry name" value="Toluene_X"/>
    <property type="match status" value="1"/>
</dbReference>
<comment type="similarity">
    <text evidence="2">Belongs to the OmpP1/FadL family.</text>
</comment>
<accession>A0A370DJ26</accession>
<dbReference type="InterPro" id="IPR005017">
    <property type="entry name" value="OMPP1/FadL/TodX"/>
</dbReference>
<evidence type="ECO:0000256" key="2">
    <source>
        <dbReference type="ARBA" id="ARBA00008163"/>
    </source>
</evidence>
<sequence>MSRGIKKSLIALSVSGVLFAPSAFATNGYFAHGYSTTEKGLAGAGVAHSQDAMAIATNPAGIAGMGERMDVGAALFSPKRSYTTSGAPSDQCGAFGCSFSLTEGEVDSNLELFLIPHFAYNWALDSDTSFALAAYGNGGMNSNYKTGQARFSPAQDGNFATFDGTFGANVAGGSGTTGVDLKQLFINASYAIKLNQEHSVGASLIFAYQTFEAKGLEAFAGFSSDPANLTGNGPDSSTGFGVKLGWQGKIAPSVTLGASYQSKMSMGEFDDYAGLFAEGGGFDIPATATIGLSWKTSDKSTLVVDIQSIYYSDVASLNNSIQQMLPSSGLGLCNPAASPAAGPGCLGGASGAGFGWDDMTVIKLGYEWMSGDMTYRVGVSNGSQPIPDGEVMFNILAPAVMETHITGGFTMPLGSNSELAFAAMYAPSNSVSGGNPLDGAQTIEIEMDQIELQATYSMMF</sequence>
<evidence type="ECO:0000256" key="3">
    <source>
        <dbReference type="ARBA" id="ARBA00022452"/>
    </source>
</evidence>
<feature type="chain" id="PRO_5016770307" description="Long-chain fatty acid transporter" evidence="8">
    <location>
        <begin position="26"/>
        <end position="460"/>
    </location>
</feature>
<organism evidence="9 10">
    <name type="scientific">endosymbiont of Galathealinum brachiosum</name>
    <dbReference type="NCBI Taxonomy" id="2200906"/>
    <lineage>
        <taxon>Bacteria</taxon>
        <taxon>Pseudomonadati</taxon>
        <taxon>Pseudomonadota</taxon>
        <taxon>Gammaproteobacteria</taxon>
        <taxon>sulfur-oxidizing symbionts</taxon>
    </lineage>
</organism>
<evidence type="ECO:0000256" key="8">
    <source>
        <dbReference type="SAM" id="SignalP"/>
    </source>
</evidence>
<keyword evidence="5 8" id="KW-0732">Signal</keyword>
<evidence type="ECO:0008006" key="11">
    <source>
        <dbReference type="Google" id="ProtNLM"/>
    </source>
</evidence>
<keyword evidence="10" id="KW-1185">Reference proteome</keyword>
<evidence type="ECO:0000256" key="5">
    <source>
        <dbReference type="ARBA" id="ARBA00022729"/>
    </source>
</evidence>
<dbReference type="EMBL" id="QFXC01000007">
    <property type="protein sequence ID" value="RDH84912.1"/>
    <property type="molecule type" value="Genomic_DNA"/>
</dbReference>